<dbReference type="RefSeq" id="WP_155707316.1">
    <property type="nucleotide sequence ID" value="NZ_BMWU01000016.1"/>
</dbReference>
<organism evidence="3 4">
    <name type="scientific">Pseudoduganella dura</name>
    <dbReference type="NCBI Taxonomy" id="321982"/>
    <lineage>
        <taxon>Bacteria</taxon>
        <taxon>Pseudomonadati</taxon>
        <taxon>Pseudomonadota</taxon>
        <taxon>Betaproteobacteria</taxon>
        <taxon>Burkholderiales</taxon>
        <taxon>Oxalobacteraceae</taxon>
        <taxon>Telluria group</taxon>
        <taxon>Pseudoduganella</taxon>
    </lineage>
</organism>
<evidence type="ECO:0000313" key="3">
    <source>
        <dbReference type="EMBL" id="MUI11333.1"/>
    </source>
</evidence>
<dbReference type="Proteomes" id="UP000431684">
    <property type="component" value="Unassembled WGS sequence"/>
</dbReference>
<evidence type="ECO:0008006" key="5">
    <source>
        <dbReference type="Google" id="ProtNLM"/>
    </source>
</evidence>
<evidence type="ECO:0000256" key="2">
    <source>
        <dbReference type="SAM" id="SignalP"/>
    </source>
</evidence>
<comment type="caution">
    <text evidence="3">The sequence shown here is derived from an EMBL/GenBank/DDBJ whole genome shotgun (WGS) entry which is preliminary data.</text>
</comment>
<keyword evidence="4" id="KW-1185">Reference proteome</keyword>
<sequence length="87" mass="9270">MKLSRHPYLALVVALCALPVHATPASKAAAAETAAAQQERAARADYIEKQKKLFEEKGIATDAPAQQSSTIVDLPQDEADAPNTVKK</sequence>
<protein>
    <recommendedName>
        <fullName evidence="5">DUF4148 domain-containing protein</fullName>
    </recommendedName>
</protein>
<name>A0A6I3XB80_9BURK</name>
<feature type="signal peptide" evidence="2">
    <location>
        <begin position="1"/>
        <end position="22"/>
    </location>
</feature>
<keyword evidence="2" id="KW-0732">Signal</keyword>
<evidence type="ECO:0000313" key="4">
    <source>
        <dbReference type="Proteomes" id="UP000431684"/>
    </source>
</evidence>
<dbReference type="OrthoDB" id="9994850at2"/>
<accession>A0A6I3XB80</accession>
<dbReference type="AlphaFoldDB" id="A0A6I3XB80"/>
<feature type="chain" id="PRO_5026228846" description="DUF4148 domain-containing protein" evidence="2">
    <location>
        <begin position="23"/>
        <end position="87"/>
    </location>
</feature>
<reference evidence="3 4" key="1">
    <citation type="submission" date="2019-11" db="EMBL/GenBank/DDBJ databases">
        <title>Draft Genome Sequences of Six Type Strains of the Genus Massilia.</title>
        <authorList>
            <person name="Miess H."/>
            <person name="Frediansyah A."/>
            <person name="Goeker M."/>
            <person name="Gross H."/>
        </authorList>
    </citation>
    <scope>NUCLEOTIDE SEQUENCE [LARGE SCALE GENOMIC DNA]</scope>
    <source>
        <strain evidence="3 4">DSM 17513</strain>
    </source>
</reference>
<evidence type="ECO:0000256" key="1">
    <source>
        <dbReference type="SAM" id="MobiDB-lite"/>
    </source>
</evidence>
<dbReference type="EMBL" id="WNWM01000002">
    <property type="protein sequence ID" value="MUI11333.1"/>
    <property type="molecule type" value="Genomic_DNA"/>
</dbReference>
<gene>
    <name evidence="3" type="ORF">GJV26_02350</name>
</gene>
<proteinExistence type="predicted"/>
<feature type="region of interest" description="Disordered" evidence="1">
    <location>
        <begin position="57"/>
        <end position="87"/>
    </location>
</feature>